<reference evidence="1" key="1">
    <citation type="submission" date="2018-07" db="EMBL/GenBank/DDBJ databases">
        <authorList>
            <person name="Quirk P.G."/>
            <person name="Krulwich T.A."/>
        </authorList>
    </citation>
    <scope>NUCLEOTIDE SEQUENCE</scope>
    <source>
        <strain evidence="1">96224</strain>
    </source>
</reference>
<sequence>MSGSSEIYAHLAENSIKHILQEFREFVTQKDYKTVVVSFFTDLINYASLITDIENMYELNRLFIVFTQRIVKDKIDLTVFDELKDAIMMGFKGHYILRIAIKVAKIYSPGDRGAQFSKADTIYPSKCTTTFIWNVTEVEGFDGTAVKLAKALRDELDGNVITGFTNFWEVFLERKSWSSQTSRIWECYQQYEVQNKISPKKYKQLQKANKVQKQKKSKLAKKETFF</sequence>
<proteinExistence type="predicted"/>
<protein>
    <submittedName>
        <fullName evidence="1">BgtAc-30610</fullName>
    </submittedName>
</protein>
<accession>A0A381LAX8</accession>
<feature type="non-terminal residue" evidence="1">
    <location>
        <position position="226"/>
    </location>
</feature>
<dbReference type="EMBL" id="UIGY01000095">
    <property type="protein sequence ID" value="SUZ10720.1"/>
    <property type="molecule type" value="Genomic_DNA"/>
</dbReference>
<evidence type="ECO:0000313" key="1">
    <source>
        <dbReference type="EMBL" id="SUZ10720.1"/>
    </source>
</evidence>
<gene>
    <name evidence="1" type="ORF">BGT96224V2_LOCUS3933</name>
</gene>
<name>A0A381LAX8_BLUGR</name>
<organism evidence="1">
    <name type="scientific">Blumeria graminis f. sp. tritici 96224</name>
    <dbReference type="NCBI Taxonomy" id="1268274"/>
    <lineage>
        <taxon>Eukaryota</taxon>
        <taxon>Fungi</taxon>
        <taxon>Dikarya</taxon>
        <taxon>Ascomycota</taxon>
        <taxon>Pezizomycotina</taxon>
        <taxon>Leotiomycetes</taxon>
        <taxon>Erysiphales</taxon>
        <taxon>Erysiphaceae</taxon>
        <taxon>Blumeria</taxon>
    </lineage>
</organism>
<dbReference type="AlphaFoldDB" id="A0A381LAX8"/>